<reference evidence="1 2" key="1">
    <citation type="submission" date="2019-12" db="EMBL/GenBank/DDBJ databases">
        <title>Microbes associate with the intestines of laboratory mice.</title>
        <authorList>
            <person name="Navarre W."/>
            <person name="Wong E."/>
        </authorList>
    </citation>
    <scope>NUCLEOTIDE SEQUENCE [LARGE SCALE GENOMIC DNA]</scope>
    <source>
        <strain evidence="1 2">NM82_D38</strain>
    </source>
</reference>
<evidence type="ECO:0000313" key="1">
    <source>
        <dbReference type="EMBL" id="MVX57496.1"/>
    </source>
</evidence>
<evidence type="ECO:0000313" key="2">
    <source>
        <dbReference type="Proteomes" id="UP000472580"/>
    </source>
</evidence>
<comment type="caution">
    <text evidence="1">The sequence shown here is derived from an EMBL/GenBank/DDBJ whole genome shotgun (WGS) entry which is preliminary data.</text>
</comment>
<dbReference type="EMBL" id="WSRP01000033">
    <property type="protein sequence ID" value="MVX57496.1"/>
    <property type="molecule type" value="Genomic_DNA"/>
</dbReference>
<name>A0A6L6YIJ0_9BURK</name>
<dbReference type="Proteomes" id="UP000472580">
    <property type="component" value="Unassembled WGS sequence"/>
</dbReference>
<protein>
    <submittedName>
        <fullName evidence="1">Uncharacterized protein</fullName>
    </submittedName>
</protein>
<gene>
    <name evidence="1" type="ORF">E5987_09850</name>
</gene>
<organism evidence="1 2">
    <name type="scientific">Parasutterella muris</name>
    <dbReference type="NCBI Taxonomy" id="2565572"/>
    <lineage>
        <taxon>Bacteria</taxon>
        <taxon>Pseudomonadati</taxon>
        <taxon>Pseudomonadota</taxon>
        <taxon>Betaproteobacteria</taxon>
        <taxon>Burkholderiales</taxon>
        <taxon>Sutterellaceae</taxon>
        <taxon>Parasutterella</taxon>
    </lineage>
</organism>
<proteinExistence type="predicted"/>
<keyword evidence="2" id="KW-1185">Reference proteome</keyword>
<accession>A0A6L6YIJ0</accession>
<dbReference type="RefSeq" id="WP_160335917.1">
    <property type="nucleotide sequence ID" value="NZ_WSRP01000033.1"/>
</dbReference>
<sequence>MSDARERGRLSDKLSEYLLPTKPIFIDEAQVLHVSDLEQLDFFHLHILTPEQLKLLAKL</sequence>
<dbReference type="AlphaFoldDB" id="A0A6L6YIJ0"/>